<accession>A0A9P7T0Z6</accession>
<reference evidence="1" key="1">
    <citation type="journal article" date="2020" name="bioRxiv">
        <title>Whole genome comparisons of ergot fungi reveals the divergence and evolution of species within the genus Claviceps are the result of varying mechanisms driving genome evolution and host range expansion.</title>
        <authorList>
            <person name="Wyka S.A."/>
            <person name="Mondo S.J."/>
            <person name="Liu M."/>
            <person name="Dettman J."/>
            <person name="Nalam V."/>
            <person name="Broders K.D."/>
        </authorList>
    </citation>
    <scope>NUCLEOTIDE SEQUENCE</scope>
    <source>
        <strain evidence="1">CCC 602</strain>
    </source>
</reference>
<dbReference type="Proteomes" id="UP000748025">
    <property type="component" value="Unassembled WGS sequence"/>
</dbReference>
<name>A0A9P7T0Z6_9HYPO</name>
<keyword evidence="2" id="KW-1185">Reference proteome</keyword>
<sequence length="58" mass="6431">MLIQPVPLTVNVPIVALICAYRADSIQHQGRLPILSLSYLIELTAQLSAQETMLRPVM</sequence>
<feature type="non-terminal residue" evidence="1">
    <location>
        <position position="1"/>
    </location>
</feature>
<evidence type="ECO:0000313" key="2">
    <source>
        <dbReference type="Proteomes" id="UP000748025"/>
    </source>
</evidence>
<dbReference type="EMBL" id="SRPW01000832">
    <property type="protein sequence ID" value="KAG6011759.1"/>
    <property type="molecule type" value="Genomic_DNA"/>
</dbReference>
<proteinExistence type="predicted"/>
<evidence type="ECO:0000313" key="1">
    <source>
        <dbReference type="EMBL" id="KAG6011759.1"/>
    </source>
</evidence>
<organism evidence="1 2">
    <name type="scientific">Claviceps pusilla</name>
    <dbReference type="NCBI Taxonomy" id="123648"/>
    <lineage>
        <taxon>Eukaryota</taxon>
        <taxon>Fungi</taxon>
        <taxon>Dikarya</taxon>
        <taxon>Ascomycota</taxon>
        <taxon>Pezizomycotina</taxon>
        <taxon>Sordariomycetes</taxon>
        <taxon>Hypocreomycetidae</taxon>
        <taxon>Hypocreales</taxon>
        <taxon>Clavicipitaceae</taxon>
        <taxon>Claviceps</taxon>
    </lineage>
</organism>
<dbReference type="AlphaFoldDB" id="A0A9P7T0Z6"/>
<comment type="caution">
    <text evidence="1">The sequence shown here is derived from an EMBL/GenBank/DDBJ whole genome shotgun (WGS) entry which is preliminary data.</text>
</comment>
<gene>
    <name evidence="1" type="ORF">E4U43_008138</name>
</gene>
<protein>
    <submittedName>
        <fullName evidence="1">Uncharacterized protein</fullName>
    </submittedName>
</protein>